<comment type="cofactor">
    <cofactor evidence="1 7">
        <name>pyridoxal 5'-phosphate</name>
        <dbReference type="ChEBI" id="CHEBI:597326"/>
    </cofactor>
</comment>
<evidence type="ECO:0000256" key="7">
    <source>
        <dbReference type="RuleBase" id="RU004504"/>
    </source>
</evidence>
<evidence type="ECO:0000259" key="9">
    <source>
        <dbReference type="Pfam" id="PF00266"/>
    </source>
</evidence>
<dbReference type="GO" id="GO:0006534">
    <property type="term" value="P:cysteine metabolic process"/>
    <property type="evidence" value="ECO:0007669"/>
    <property type="project" value="UniProtKB-UniRule"/>
</dbReference>
<dbReference type="AlphaFoldDB" id="A0A2V2ZZS8"/>
<gene>
    <name evidence="10" type="ORF">DFO73_104290</name>
</gene>
<keyword evidence="4 8" id="KW-0808">Transferase</keyword>
<comment type="caution">
    <text evidence="10">The sequence shown here is derived from an EMBL/GenBank/DDBJ whole genome shotgun (WGS) entry which is preliminary data.</text>
</comment>
<dbReference type="Gene3D" id="3.40.640.10">
    <property type="entry name" value="Type I PLP-dependent aspartate aminotransferase-like (Major domain)"/>
    <property type="match status" value="1"/>
</dbReference>
<comment type="similarity">
    <text evidence="2 8">Belongs to the class-V pyridoxal-phosphate-dependent aminotransferase family. Csd subfamily.</text>
</comment>
<organism evidence="10 11">
    <name type="scientific">Cytobacillus oceanisediminis</name>
    <dbReference type="NCBI Taxonomy" id="665099"/>
    <lineage>
        <taxon>Bacteria</taxon>
        <taxon>Bacillati</taxon>
        <taxon>Bacillota</taxon>
        <taxon>Bacilli</taxon>
        <taxon>Bacillales</taxon>
        <taxon>Bacillaceae</taxon>
        <taxon>Cytobacillus</taxon>
    </lineage>
</organism>
<dbReference type="InterPro" id="IPR000192">
    <property type="entry name" value="Aminotrans_V_dom"/>
</dbReference>
<evidence type="ECO:0000313" key="10">
    <source>
        <dbReference type="EMBL" id="PWW29648.1"/>
    </source>
</evidence>
<feature type="domain" description="Aminotransferase class V" evidence="9">
    <location>
        <begin position="23"/>
        <end position="394"/>
    </location>
</feature>
<evidence type="ECO:0000256" key="6">
    <source>
        <dbReference type="ARBA" id="ARBA00050776"/>
    </source>
</evidence>
<dbReference type="PROSITE" id="PS00595">
    <property type="entry name" value="AA_TRANSFER_CLASS_5"/>
    <property type="match status" value="1"/>
</dbReference>
<dbReference type="InterPro" id="IPR016454">
    <property type="entry name" value="Cysteine_dSase"/>
</dbReference>
<evidence type="ECO:0000256" key="4">
    <source>
        <dbReference type="ARBA" id="ARBA00022679"/>
    </source>
</evidence>
<evidence type="ECO:0000256" key="5">
    <source>
        <dbReference type="ARBA" id="ARBA00022898"/>
    </source>
</evidence>
<evidence type="ECO:0000256" key="2">
    <source>
        <dbReference type="ARBA" id="ARBA00010447"/>
    </source>
</evidence>
<dbReference type="RefSeq" id="WP_110064697.1">
    <property type="nucleotide sequence ID" value="NZ_QGTW01000004.1"/>
</dbReference>
<dbReference type="EC" id="2.8.1.7" evidence="3 8"/>
<dbReference type="PIRSF" id="PIRSF005572">
    <property type="entry name" value="NifS"/>
    <property type="match status" value="1"/>
</dbReference>
<dbReference type="InterPro" id="IPR015422">
    <property type="entry name" value="PyrdxlP-dep_Trfase_small"/>
</dbReference>
<comment type="catalytic activity">
    <reaction evidence="6 8">
        <text>(sulfur carrier)-H + L-cysteine = (sulfur carrier)-SH + L-alanine</text>
        <dbReference type="Rhea" id="RHEA:43892"/>
        <dbReference type="Rhea" id="RHEA-COMP:14737"/>
        <dbReference type="Rhea" id="RHEA-COMP:14739"/>
        <dbReference type="ChEBI" id="CHEBI:29917"/>
        <dbReference type="ChEBI" id="CHEBI:35235"/>
        <dbReference type="ChEBI" id="CHEBI:57972"/>
        <dbReference type="ChEBI" id="CHEBI:64428"/>
        <dbReference type="EC" id="2.8.1.7"/>
    </reaction>
</comment>
<dbReference type="GO" id="GO:0030170">
    <property type="term" value="F:pyridoxal phosphate binding"/>
    <property type="evidence" value="ECO:0007669"/>
    <property type="project" value="UniProtKB-UniRule"/>
</dbReference>
<dbReference type="OrthoDB" id="9804366at2"/>
<evidence type="ECO:0000256" key="8">
    <source>
        <dbReference type="RuleBase" id="RU004506"/>
    </source>
</evidence>
<reference evidence="10 11" key="1">
    <citation type="submission" date="2018-05" db="EMBL/GenBank/DDBJ databases">
        <title>Freshwater and sediment microbial communities from various areas in North America, analyzing microbe dynamics in response to fracking.</title>
        <authorList>
            <person name="Lamendella R."/>
        </authorList>
    </citation>
    <scope>NUCLEOTIDE SEQUENCE [LARGE SCALE GENOMIC DNA]</scope>
    <source>
        <strain evidence="10 11">15_TX</strain>
    </source>
</reference>
<dbReference type="Proteomes" id="UP000247150">
    <property type="component" value="Unassembled WGS sequence"/>
</dbReference>
<dbReference type="GO" id="GO:0016829">
    <property type="term" value="F:lyase activity"/>
    <property type="evidence" value="ECO:0007669"/>
    <property type="project" value="UniProtKB-KW"/>
</dbReference>
<dbReference type="NCBIfam" id="TIGR01979">
    <property type="entry name" value="sufS"/>
    <property type="match status" value="1"/>
</dbReference>
<proteinExistence type="inferred from homology"/>
<evidence type="ECO:0000256" key="3">
    <source>
        <dbReference type="ARBA" id="ARBA00012239"/>
    </source>
</evidence>
<protein>
    <recommendedName>
        <fullName evidence="3 8">Cysteine desulfurase</fullName>
        <ecNumber evidence="3 8">2.8.1.7</ecNumber>
    </recommendedName>
</protein>
<dbReference type="CDD" id="cd06453">
    <property type="entry name" value="SufS_like"/>
    <property type="match status" value="1"/>
</dbReference>
<dbReference type="SUPFAM" id="SSF53383">
    <property type="entry name" value="PLP-dependent transferases"/>
    <property type="match status" value="1"/>
</dbReference>
<dbReference type="Pfam" id="PF00266">
    <property type="entry name" value="Aminotran_5"/>
    <property type="match status" value="1"/>
</dbReference>
<dbReference type="InterPro" id="IPR015421">
    <property type="entry name" value="PyrdxlP-dep_Trfase_major"/>
</dbReference>
<dbReference type="GO" id="GO:0031071">
    <property type="term" value="F:cysteine desulfurase activity"/>
    <property type="evidence" value="ECO:0007669"/>
    <property type="project" value="UniProtKB-UniRule"/>
</dbReference>
<dbReference type="EMBL" id="QGTW01000004">
    <property type="protein sequence ID" value="PWW29648.1"/>
    <property type="molecule type" value="Genomic_DNA"/>
</dbReference>
<keyword evidence="5 8" id="KW-0663">Pyridoxal phosphate</keyword>
<sequence>MNVRDIRQMFPILDQEVNGKPLVYLDSAATSQKPVPVIEALDKYYREYNSNVHRGVHTLGTRATDGYEGAREKVRKFINAKSTEEIVFTRGTTTAINTVAASYGRDNLKEGDEIVISYMEHHSNIIPWQQVARQTGAALKYLPLQEDGTISLEDVRETVTSNTKIVSIMQVSNVLGVMNPIKEIAKIAHENGAIMVVDGAQSAPHMKIDVQDLDCDFLAFSGHKMCGPTGIGVLYGMKKHLEKMEPVEFGGEMIDFVGLYESTWKELPWKFEGGTPIIAGAIGLGAAIDFLEQVGLDEIEAHEHKLAAYAMEKMSTIEGMTIYGPKEAAKRAGLVTFNIDDVHPHDVATVLDAEGIAVRAGHHCAQPLMKWLKASATARASFYLYNTEEDIDKLVEGLVKTKEYFSDVF</sequence>
<evidence type="ECO:0000256" key="1">
    <source>
        <dbReference type="ARBA" id="ARBA00001933"/>
    </source>
</evidence>
<dbReference type="InterPro" id="IPR010970">
    <property type="entry name" value="Cys_dSase_SufS"/>
</dbReference>
<evidence type="ECO:0000313" key="11">
    <source>
        <dbReference type="Proteomes" id="UP000247150"/>
    </source>
</evidence>
<dbReference type="InterPro" id="IPR015424">
    <property type="entry name" value="PyrdxlP-dep_Trfase"/>
</dbReference>
<dbReference type="InterPro" id="IPR020578">
    <property type="entry name" value="Aminotrans_V_PyrdxlP_BS"/>
</dbReference>
<name>A0A2V2ZZS8_9BACI</name>
<comment type="function">
    <text evidence="8">Catalyzes the removal of elemental sulfur and selenium atoms from L-cysteine, L-cystine, L-selenocysteine, and L-selenocystine to produce L-alanine.</text>
</comment>
<dbReference type="PANTHER" id="PTHR43586">
    <property type="entry name" value="CYSTEINE DESULFURASE"/>
    <property type="match status" value="1"/>
</dbReference>
<dbReference type="Gene3D" id="3.90.1150.10">
    <property type="entry name" value="Aspartate Aminotransferase, domain 1"/>
    <property type="match status" value="1"/>
</dbReference>
<dbReference type="PANTHER" id="PTHR43586:SF8">
    <property type="entry name" value="CYSTEINE DESULFURASE 1, CHLOROPLASTIC"/>
    <property type="match status" value="1"/>
</dbReference>
<accession>A0A2V2ZZS8</accession>
<keyword evidence="10" id="KW-0456">Lyase</keyword>